<dbReference type="EMBL" id="QJJK01000014">
    <property type="protein sequence ID" value="PXW53248.1"/>
    <property type="molecule type" value="Genomic_DNA"/>
</dbReference>
<dbReference type="GO" id="GO:0005886">
    <property type="term" value="C:plasma membrane"/>
    <property type="evidence" value="ECO:0007669"/>
    <property type="project" value="UniProtKB-SubCell"/>
</dbReference>
<feature type="transmembrane region" description="Helical" evidence="9">
    <location>
        <begin position="63"/>
        <end position="80"/>
    </location>
</feature>
<evidence type="ECO:0000256" key="7">
    <source>
        <dbReference type="ARBA" id="ARBA00022989"/>
    </source>
</evidence>
<keyword evidence="7 9" id="KW-1133">Transmembrane helix</keyword>
<protein>
    <recommendedName>
        <fullName evidence="9">Cobalamin biosynthesis protein CobD</fullName>
    </recommendedName>
</protein>
<dbReference type="GO" id="GO:0048472">
    <property type="term" value="F:threonine-phosphate decarboxylase activity"/>
    <property type="evidence" value="ECO:0007669"/>
    <property type="project" value="InterPro"/>
</dbReference>
<comment type="subcellular location">
    <subcellularLocation>
        <location evidence="1 9">Cell membrane</location>
        <topology evidence="1 9">Multi-pass membrane protein</topology>
    </subcellularLocation>
</comment>
<dbReference type="GO" id="GO:0015420">
    <property type="term" value="F:ABC-type vitamin B12 transporter activity"/>
    <property type="evidence" value="ECO:0007669"/>
    <property type="project" value="UniProtKB-UniRule"/>
</dbReference>
<comment type="caution">
    <text evidence="9">Lacks conserved residue(s) required for the propagation of feature annotation.</text>
</comment>
<evidence type="ECO:0000256" key="8">
    <source>
        <dbReference type="ARBA" id="ARBA00023136"/>
    </source>
</evidence>
<dbReference type="NCBIfam" id="TIGR00380">
    <property type="entry name" value="cobal_cbiB"/>
    <property type="match status" value="1"/>
</dbReference>
<proteinExistence type="inferred from homology"/>
<keyword evidence="11" id="KW-1185">Reference proteome</keyword>
<keyword evidence="8 9" id="KW-0472">Membrane</keyword>
<feature type="transmembrane region" description="Helical" evidence="9">
    <location>
        <begin position="308"/>
        <end position="327"/>
    </location>
</feature>
<dbReference type="UniPathway" id="UPA00148"/>
<evidence type="ECO:0000313" key="11">
    <source>
        <dbReference type="Proteomes" id="UP000248021"/>
    </source>
</evidence>
<evidence type="ECO:0000313" key="10">
    <source>
        <dbReference type="EMBL" id="PXW53248.1"/>
    </source>
</evidence>
<comment type="caution">
    <text evidence="10">The sequence shown here is derived from an EMBL/GenBank/DDBJ whole genome shotgun (WGS) entry which is preliminary data.</text>
</comment>
<dbReference type="InterPro" id="IPR004485">
    <property type="entry name" value="Cobalamin_biosynth_CobD/CbiB"/>
</dbReference>
<evidence type="ECO:0000256" key="1">
    <source>
        <dbReference type="ARBA" id="ARBA00004651"/>
    </source>
</evidence>
<comment type="function">
    <text evidence="9">Converts cobyric acid to cobinamide by the addition of aminopropanol on the F carboxylic group.</text>
</comment>
<accession>A0A2V3TWN7</accession>
<comment type="similarity">
    <text evidence="3 9">Belongs to the CobD/CbiB family.</text>
</comment>
<dbReference type="Proteomes" id="UP000248021">
    <property type="component" value="Unassembled WGS sequence"/>
</dbReference>
<keyword evidence="6 9" id="KW-0812">Transmembrane</keyword>
<evidence type="ECO:0000256" key="3">
    <source>
        <dbReference type="ARBA" id="ARBA00006263"/>
    </source>
</evidence>
<evidence type="ECO:0000256" key="5">
    <source>
        <dbReference type="ARBA" id="ARBA00022573"/>
    </source>
</evidence>
<name>A0A2V3TWN7_9HYPH</name>
<dbReference type="AlphaFoldDB" id="A0A2V3TWN7"/>
<reference evidence="10 11" key="1">
    <citation type="submission" date="2018-05" db="EMBL/GenBank/DDBJ databases">
        <title>Genomic Encyclopedia of Type Strains, Phase IV (KMG-IV): sequencing the most valuable type-strain genomes for metagenomic binning, comparative biology and taxonomic classification.</title>
        <authorList>
            <person name="Goeker M."/>
        </authorList>
    </citation>
    <scope>NUCLEOTIDE SEQUENCE [LARGE SCALE GENOMIC DNA]</scope>
    <source>
        <strain evidence="10 11">DSM 6462</strain>
    </source>
</reference>
<evidence type="ECO:0000256" key="2">
    <source>
        <dbReference type="ARBA" id="ARBA00004953"/>
    </source>
</evidence>
<comment type="pathway">
    <text evidence="2 9">Cofactor biosynthesis; adenosylcobalamin biosynthesis.</text>
</comment>
<dbReference type="GO" id="GO:0009236">
    <property type="term" value="P:cobalamin biosynthetic process"/>
    <property type="evidence" value="ECO:0007669"/>
    <property type="project" value="UniProtKB-UniRule"/>
</dbReference>
<dbReference type="HAMAP" id="MF_00024">
    <property type="entry name" value="CobD_CbiB"/>
    <property type="match status" value="1"/>
</dbReference>
<dbReference type="RefSeq" id="WP_110377771.1">
    <property type="nucleotide sequence ID" value="NZ_JAHBRY010000001.1"/>
</dbReference>
<evidence type="ECO:0000256" key="6">
    <source>
        <dbReference type="ARBA" id="ARBA00022692"/>
    </source>
</evidence>
<keyword evidence="4 9" id="KW-1003">Cell membrane</keyword>
<feature type="transmembrane region" description="Helical" evidence="9">
    <location>
        <begin position="86"/>
        <end position="108"/>
    </location>
</feature>
<organism evidence="10 11">
    <name type="scientific">Chelatococcus asaccharovorans</name>
    <dbReference type="NCBI Taxonomy" id="28210"/>
    <lineage>
        <taxon>Bacteria</taxon>
        <taxon>Pseudomonadati</taxon>
        <taxon>Pseudomonadota</taxon>
        <taxon>Alphaproteobacteria</taxon>
        <taxon>Hyphomicrobiales</taxon>
        <taxon>Chelatococcaceae</taxon>
        <taxon>Chelatococcus</taxon>
    </lineage>
</organism>
<evidence type="ECO:0000256" key="4">
    <source>
        <dbReference type="ARBA" id="ARBA00022475"/>
    </source>
</evidence>
<keyword evidence="5 9" id="KW-0169">Cobalamin biosynthesis</keyword>
<dbReference type="OrthoDB" id="9811967at2"/>
<gene>
    <name evidence="9" type="primary">cobD</name>
    <name evidence="10" type="ORF">C7450_114124</name>
</gene>
<sequence length="328" mass="35360">MDLQTTLLVTAAALALEALIGYPQRLYHAIGHPVTWMGRLIAWLDRHLNRENHAPATRRRLGIVALTVLIVLVGGIAWFIESIVYHLPLVLVLPGLAILAVIASTGLAQHSLYTHVRAVAEGLEKGGLAGGREAVSKIVGRDPESLDEQAVARAAIESLAENYADGVVAPGMWLVVAGLPGMAIYKAINTADSMIGHRTPRHDAFGWASARLDDLVNLPASRLAGCLLIAATWVTPHVARQGIFQAMKRDAPRHRSPNAGWPEAAMAAALGLKLAGPRSYHGHVVHDHWMGDGRADAGPKDIRRALTLYRNACILQWLLVVALFALFL</sequence>
<evidence type="ECO:0000256" key="9">
    <source>
        <dbReference type="HAMAP-Rule" id="MF_00024"/>
    </source>
</evidence>
<dbReference type="Pfam" id="PF03186">
    <property type="entry name" value="CobD_Cbib"/>
    <property type="match status" value="1"/>
</dbReference>
<dbReference type="PANTHER" id="PTHR34308:SF1">
    <property type="entry name" value="COBALAMIN BIOSYNTHESIS PROTEIN CBIB"/>
    <property type="match status" value="1"/>
</dbReference>
<dbReference type="PANTHER" id="PTHR34308">
    <property type="entry name" value="COBALAMIN BIOSYNTHESIS PROTEIN CBIB"/>
    <property type="match status" value="1"/>
</dbReference>